<dbReference type="InterPro" id="IPR013783">
    <property type="entry name" value="Ig-like_fold"/>
</dbReference>
<reference evidence="2" key="1">
    <citation type="journal article" date="2015" name="Nature">
        <title>Complex archaea that bridge the gap between prokaryotes and eukaryotes.</title>
        <authorList>
            <person name="Spang A."/>
            <person name="Saw J.H."/>
            <person name="Jorgensen S.L."/>
            <person name="Zaremba-Niedzwiedzka K."/>
            <person name="Martijn J."/>
            <person name="Lind A.E."/>
            <person name="van Eijk R."/>
            <person name="Schleper C."/>
            <person name="Guy L."/>
            <person name="Ettema T.J."/>
        </authorList>
    </citation>
    <scope>NUCLEOTIDE SEQUENCE</scope>
</reference>
<organism evidence="2">
    <name type="scientific">marine sediment metagenome</name>
    <dbReference type="NCBI Taxonomy" id="412755"/>
    <lineage>
        <taxon>unclassified sequences</taxon>
        <taxon>metagenomes</taxon>
        <taxon>ecological metagenomes</taxon>
    </lineage>
</organism>
<sequence>MYMAHAPRADTAPPAAVADLKARASGKDVTLTWTAPGNDGDKGAASVYQIKYAAKPIVEFVTFPDRMDTHINFWGATNVPDEPAPKAAGAGQSFTVRGLKPGKYYFAIKTRDEQPNQSPISNVVSAQVK</sequence>
<proteinExistence type="predicted"/>
<feature type="domain" description="Fibronectin type-III" evidence="1">
    <location>
        <begin position="14"/>
        <end position="118"/>
    </location>
</feature>
<evidence type="ECO:0000313" key="2">
    <source>
        <dbReference type="EMBL" id="KKL76870.1"/>
    </source>
</evidence>
<name>A0A0F9H5H0_9ZZZZ</name>
<dbReference type="EMBL" id="LAZR01023917">
    <property type="protein sequence ID" value="KKL76870.1"/>
    <property type="molecule type" value="Genomic_DNA"/>
</dbReference>
<dbReference type="SMART" id="SM00060">
    <property type="entry name" value="FN3"/>
    <property type="match status" value="1"/>
</dbReference>
<dbReference type="InterPro" id="IPR003961">
    <property type="entry name" value="FN3_dom"/>
</dbReference>
<dbReference type="InterPro" id="IPR036116">
    <property type="entry name" value="FN3_sf"/>
</dbReference>
<feature type="non-terminal residue" evidence="2">
    <location>
        <position position="1"/>
    </location>
</feature>
<dbReference type="AlphaFoldDB" id="A0A0F9H5H0"/>
<protein>
    <recommendedName>
        <fullName evidence="1">Fibronectin type-III domain-containing protein</fullName>
    </recommendedName>
</protein>
<dbReference type="Gene3D" id="2.60.40.10">
    <property type="entry name" value="Immunoglobulins"/>
    <property type="match status" value="1"/>
</dbReference>
<gene>
    <name evidence="2" type="ORF">LCGC14_2040550</name>
</gene>
<accession>A0A0F9H5H0</accession>
<dbReference type="SUPFAM" id="SSF49265">
    <property type="entry name" value="Fibronectin type III"/>
    <property type="match status" value="1"/>
</dbReference>
<dbReference type="CDD" id="cd00063">
    <property type="entry name" value="FN3"/>
    <property type="match status" value="1"/>
</dbReference>
<evidence type="ECO:0000259" key="1">
    <source>
        <dbReference type="SMART" id="SM00060"/>
    </source>
</evidence>
<comment type="caution">
    <text evidence="2">The sequence shown here is derived from an EMBL/GenBank/DDBJ whole genome shotgun (WGS) entry which is preliminary data.</text>
</comment>